<comment type="caution">
    <text evidence="2">The sequence shown here is derived from an EMBL/GenBank/DDBJ whole genome shotgun (WGS) entry which is preliminary data.</text>
</comment>
<evidence type="ECO:0000313" key="3">
    <source>
        <dbReference type="Proteomes" id="UP000655751"/>
    </source>
</evidence>
<organism evidence="2 3">
    <name type="scientific">Nocardia bovistercoris</name>
    <dbReference type="NCBI Taxonomy" id="2785916"/>
    <lineage>
        <taxon>Bacteria</taxon>
        <taxon>Bacillati</taxon>
        <taxon>Actinomycetota</taxon>
        <taxon>Actinomycetes</taxon>
        <taxon>Mycobacteriales</taxon>
        <taxon>Nocardiaceae</taxon>
        <taxon>Nocardia</taxon>
    </lineage>
</organism>
<name>A0A931IC01_9NOCA</name>
<gene>
    <name evidence="2" type="ORF">IT779_21415</name>
</gene>
<evidence type="ECO:0000259" key="1">
    <source>
        <dbReference type="Pfam" id="PF24731"/>
    </source>
</evidence>
<dbReference type="InterPro" id="IPR056100">
    <property type="entry name" value="DUF7683"/>
</dbReference>
<evidence type="ECO:0000313" key="2">
    <source>
        <dbReference type="EMBL" id="MBH0778842.1"/>
    </source>
</evidence>
<dbReference type="Pfam" id="PF24731">
    <property type="entry name" value="DUF7683"/>
    <property type="match status" value="1"/>
</dbReference>
<proteinExistence type="predicted"/>
<reference evidence="2" key="1">
    <citation type="submission" date="2020-11" db="EMBL/GenBank/DDBJ databases">
        <title>Nocardia NEAU-351.nov., a novel actinomycete isolated from the cow dung.</title>
        <authorList>
            <person name="Zhang X."/>
        </authorList>
    </citation>
    <scope>NUCLEOTIDE SEQUENCE</scope>
    <source>
        <strain evidence="2">NEAU-351</strain>
    </source>
</reference>
<dbReference type="Proteomes" id="UP000655751">
    <property type="component" value="Unassembled WGS sequence"/>
</dbReference>
<sequence>MMDGPTPANTIRELENQINYLEVYDKQTRLLVAEYPLQGIDVSDLKKMLGIDENAEIYGYDLLPAQASNLTRHINGSFTTDTSYEYQVGFYRE</sequence>
<accession>A0A931IC01</accession>
<protein>
    <recommendedName>
        <fullName evidence="1">DUF7683 domain-containing protein</fullName>
    </recommendedName>
</protein>
<dbReference type="AlphaFoldDB" id="A0A931IC01"/>
<feature type="domain" description="DUF7683" evidence="1">
    <location>
        <begin position="19"/>
        <end position="88"/>
    </location>
</feature>
<dbReference type="EMBL" id="JADMLG010000008">
    <property type="protein sequence ID" value="MBH0778842.1"/>
    <property type="molecule type" value="Genomic_DNA"/>
</dbReference>
<dbReference type="RefSeq" id="WP_196151133.1">
    <property type="nucleotide sequence ID" value="NZ_JADMLG010000008.1"/>
</dbReference>
<keyword evidence="3" id="KW-1185">Reference proteome</keyword>